<dbReference type="PANTHER" id="PTHR37089">
    <property type="entry name" value="PROTEIN U-RELATED"/>
    <property type="match status" value="1"/>
</dbReference>
<evidence type="ECO:0000259" key="1">
    <source>
        <dbReference type="Pfam" id="PF05229"/>
    </source>
</evidence>
<keyword evidence="2" id="KW-0946">Virion</keyword>
<dbReference type="AlphaFoldDB" id="A0A7X0PA59"/>
<name>A0A7X0PA59_9BURK</name>
<dbReference type="RefSeq" id="WP_184855524.1">
    <property type="nucleotide sequence ID" value="NZ_JACHLK010000001.1"/>
</dbReference>
<sequence>MRAPERKREALEGLCRPLTGGPAPHRKQYAAALVLAAGLLAWPTQAGTLTGTLQSQIQLTAGCVIAGSSGNASGVNFGMLDFGTKPSTFTGTVTATASGGEGVSGPTQIVCSPDVLGISIQVGAGSFPGQGGSIGVGSRAMRNGNTAAYIPYEVYRDAGHTLAYPTGSAVTGITVPANGVAFALPIYGQINKQDPSALPAGMYTDTLQITLTY</sequence>
<organism evidence="2 3">
    <name type="scientific">Acidovorax soli</name>
    <dbReference type="NCBI Taxonomy" id="592050"/>
    <lineage>
        <taxon>Bacteria</taxon>
        <taxon>Pseudomonadati</taxon>
        <taxon>Pseudomonadota</taxon>
        <taxon>Betaproteobacteria</taxon>
        <taxon>Burkholderiales</taxon>
        <taxon>Comamonadaceae</taxon>
        <taxon>Acidovorax</taxon>
    </lineage>
</organism>
<evidence type="ECO:0000313" key="3">
    <source>
        <dbReference type="Proteomes" id="UP000575083"/>
    </source>
</evidence>
<gene>
    <name evidence="2" type="ORF">HNP48_000796</name>
</gene>
<dbReference type="Pfam" id="PF05229">
    <property type="entry name" value="SCPU"/>
    <property type="match status" value="1"/>
</dbReference>
<dbReference type="Proteomes" id="UP000575083">
    <property type="component" value="Unassembled WGS sequence"/>
</dbReference>
<dbReference type="InterPro" id="IPR053167">
    <property type="entry name" value="Spore_coat_component"/>
</dbReference>
<keyword evidence="2" id="KW-0167">Capsid protein</keyword>
<accession>A0A7X0PA59</accession>
<proteinExistence type="predicted"/>
<protein>
    <submittedName>
        <fullName evidence="2">Spore coat protein U-like protein</fullName>
    </submittedName>
</protein>
<feature type="domain" description="Spore coat protein U/FanG" evidence="1">
    <location>
        <begin position="50"/>
        <end position="210"/>
    </location>
</feature>
<dbReference type="InterPro" id="IPR007893">
    <property type="entry name" value="Spore_coat_U/FanG"/>
</dbReference>
<evidence type="ECO:0000313" key="2">
    <source>
        <dbReference type="EMBL" id="MBB6558132.1"/>
    </source>
</evidence>
<comment type="caution">
    <text evidence="2">The sequence shown here is derived from an EMBL/GenBank/DDBJ whole genome shotgun (WGS) entry which is preliminary data.</text>
</comment>
<dbReference type="EMBL" id="JACHLK010000001">
    <property type="protein sequence ID" value="MBB6558132.1"/>
    <property type="molecule type" value="Genomic_DNA"/>
</dbReference>
<dbReference type="SMART" id="SM00972">
    <property type="entry name" value="SCPU"/>
    <property type="match status" value="1"/>
</dbReference>
<keyword evidence="3" id="KW-1185">Reference proteome</keyword>
<reference evidence="2 3" key="1">
    <citation type="submission" date="2020-08" db="EMBL/GenBank/DDBJ databases">
        <title>Functional genomics of gut bacteria from endangered species of beetles.</title>
        <authorList>
            <person name="Carlos-Shanley C."/>
        </authorList>
    </citation>
    <scope>NUCLEOTIDE SEQUENCE [LARGE SCALE GENOMIC DNA]</scope>
    <source>
        <strain evidence="2 3">S00198</strain>
    </source>
</reference>